<accession>A0A084ASV5</accession>
<reference evidence="3 4" key="1">
    <citation type="journal article" date="2014" name="BMC Genomics">
        <title>Comparative genome sequencing reveals chemotype-specific gene clusters in the toxigenic black mold Stachybotrys.</title>
        <authorList>
            <person name="Semeiks J."/>
            <person name="Borek D."/>
            <person name="Otwinowski Z."/>
            <person name="Grishin N.V."/>
        </authorList>
    </citation>
    <scope>NUCLEOTIDE SEQUENCE [LARGE SCALE GENOMIC DNA]</scope>
    <source>
        <strain evidence="4">CBS 109288 / IBT 7711</strain>
    </source>
</reference>
<gene>
    <name evidence="3" type="ORF">S7711_01161</name>
</gene>
<evidence type="ECO:0008006" key="5">
    <source>
        <dbReference type="Google" id="ProtNLM"/>
    </source>
</evidence>
<evidence type="ECO:0000256" key="1">
    <source>
        <dbReference type="ARBA" id="ARBA00022786"/>
    </source>
</evidence>
<dbReference type="GO" id="GO:0005680">
    <property type="term" value="C:anaphase-promoting complex"/>
    <property type="evidence" value="ECO:0007669"/>
    <property type="project" value="InterPro"/>
</dbReference>
<dbReference type="Pfam" id="PF10471">
    <property type="entry name" value="ANAPC_CDC26"/>
    <property type="match status" value="1"/>
</dbReference>
<sequence length="93" mass="9974">MLRRPPTTLQITPEDLASYEDRRAREAQQAAQDAHAARVAVYESAQAMEGIQSSPDPEVRVRRARDQRIGVSSRRTVGGASAPANAASSSGGR</sequence>
<dbReference type="AlphaFoldDB" id="A0A084ASV5"/>
<feature type="compositionally biased region" description="Basic and acidic residues" evidence="2">
    <location>
        <begin position="57"/>
        <end position="68"/>
    </location>
</feature>
<proteinExistence type="predicted"/>
<dbReference type="EMBL" id="KL648579">
    <property type="protein sequence ID" value="KEY68384.1"/>
    <property type="molecule type" value="Genomic_DNA"/>
</dbReference>
<dbReference type="OrthoDB" id="5302254at2759"/>
<dbReference type="InterPro" id="IPR018860">
    <property type="entry name" value="APC_suCDC26"/>
</dbReference>
<evidence type="ECO:0000313" key="3">
    <source>
        <dbReference type="EMBL" id="KEY68384.1"/>
    </source>
</evidence>
<dbReference type="HOGENOM" id="CLU_165597_1_0_1"/>
<feature type="compositionally biased region" description="Low complexity" evidence="2">
    <location>
        <begin position="78"/>
        <end position="93"/>
    </location>
</feature>
<evidence type="ECO:0000256" key="2">
    <source>
        <dbReference type="SAM" id="MobiDB-lite"/>
    </source>
</evidence>
<keyword evidence="4" id="KW-1185">Reference proteome</keyword>
<evidence type="ECO:0000313" key="4">
    <source>
        <dbReference type="Proteomes" id="UP000028045"/>
    </source>
</evidence>
<organism evidence="3 4">
    <name type="scientific">Stachybotrys chartarum (strain CBS 109288 / IBT 7711)</name>
    <name type="common">Toxic black mold</name>
    <name type="synonym">Stilbospora chartarum</name>
    <dbReference type="NCBI Taxonomy" id="1280523"/>
    <lineage>
        <taxon>Eukaryota</taxon>
        <taxon>Fungi</taxon>
        <taxon>Dikarya</taxon>
        <taxon>Ascomycota</taxon>
        <taxon>Pezizomycotina</taxon>
        <taxon>Sordariomycetes</taxon>
        <taxon>Hypocreomycetidae</taxon>
        <taxon>Hypocreales</taxon>
        <taxon>Stachybotryaceae</taxon>
        <taxon>Stachybotrys</taxon>
    </lineage>
</organism>
<name>A0A084ASV5_STACB</name>
<feature type="region of interest" description="Disordered" evidence="2">
    <location>
        <begin position="48"/>
        <end position="93"/>
    </location>
</feature>
<dbReference type="GO" id="GO:0031145">
    <property type="term" value="P:anaphase-promoting complex-dependent catabolic process"/>
    <property type="evidence" value="ECO:0007669"/>
    <property type="project" value="InterPro"/>
</dbReference>
<dbReference type="Proteomes" id="UP000028045">
    <property type="component" value="Unassembled WGS sequence"/>
</dbReference>
<keyword evidence="1" id="KW-0833">Ubl conjugation pathway</keyword>
<protein>
    <recommendedName>
        <fullName evidence="5">Anaphase-promoting complex subunit CDC26</fullName>
    </recommendedName>
</protein>